<gene>
    <name evidence="2" type="ORF">A2771_03565</name>
</gene>
<comment type="caution">
    <text evidence="2">The sequence shown here is derived from an EMBL/GenBank/DDBJ whole genome shotgun (WGS) entry which is preliminary data.</text>
</comment>
<sequence length="223" mass="26313">MFAQLSLVAGIVLLLIYNARLKGVFDRILNWTLGVQGIFLTAMAYKSVYEYINAWGLTHKRLYGLAFATLVAGIFVLFFNNYRQQKPKAIFVKKTIIFSGLILLIVNLLNFDYLIYYFKKAKTGQGIDYTYLSTLSPDSLSYKEQFLKLKELSEQNEYPQEGYDNKNPLIIIHKIESLQKKYLRFDLRTMNLLDFWQYQQIKEIDTGKLRAYYENKRPLKIRY</sequence>
<dbReference type="Proteomes" id="UP000176741">
    <property type="component" value="Unassembled WGS sequence"/>
</dbReference>
<dbReference type="Pfam" id="PF13687">
    <property type="entry name" value="DUF4153"/>
    <property type="match status" value="1"/>
</dbReference>
<reference evidence="2 3" key="1">
    <citation type="journal article" date="2016" name="Nat. Commun.">
        <title>Thousands of microbial genomes shed light on interconnected biogeochemical processes in an aquifer system.</title>
        <authorList>
            <person name="Anantharaman K."/>
            <person name="Brown C.T."/>
            <person name="Hug L.A."/>
            <person name="Sharon I."/>
            <person name="Castelle C.J."/>
            <person name="Probst A.J."/>
            <person name="Thomas B.C."/>
            <person name="Singh A."/>
            <person name="Wilkins M.J."/>
            <person name="Karaoz U."/>
            <person name="Brodie E.L."/>
            <person name="Williams K.H."/>
            <person name="Hubbard S.S."/>
            <person name="Banfield J.F."/>
        </authorList>
    </citation>
    <scope>NUCLEOTIDE SEQUENCE [LARGE SCALE GENOMIC DNA]</scope>
</reference>
<evidence type="ECO:0000256" key="1">
    <source>
        <dbReference type="SAM" id="Phobius"/>
    </source>
</evidence>
<organism evidence="2 3">
    <name type="scientific">Candidatus Woesebacteria bacterium RIFCSPHIGHO2_01_FULL_38_26b</name>
    <dbReference type="NCBI Taxonomy" id="1802491"/>
    <lineage>
        <taxon>Bacteria</taxon>
        <taxon>Candidatus Woeseibacteriota</taxon>
    </lineage>
</organism>
<dbReference type="EMBL" id="MGGD01000013">
    <property type="protein sequence ID" value="OGM21348.1"/>
    <property type="molecule type" value="Genomic_DNA"/>
</dbReference>
<dbReference type="InterPro" id="IPR025291">
    <property type="entry name" value="DUF4153"/>
</dbReference>
<evidence type="ECO:0000313" key="2">
    <source>
        <dbReference type="EMBL" id="OGM21348.1"/>
    </source>
</evidence>
<keyword evidence="1" id="KW-1133">Transmembrane helix</keyword>
<evidence type="ECO:0000313" key="3">
    <source>
        <dbReference type="Proteomes" id="UP000176741"/>
    </source>
</evidence>
<feature type="transmembrane region" description="Helical" evidence="1">
    <location>
        <begin position="96"/>
        <end position="118"/>
    </location>
</feature>
<keyword evidence="1" id="KW-0812">Transmembrane</keyword>
<keyword evidence="1" id="KW-0472">Membrane</keyword>
<name>A0A1F7Y3W6_9BACT</name>
<accession>A0A1F7Y3W6</accession>
<protein>
    <submittedName>
        <fullName evidence="2">Uncharacterized protein</fullName>
    </submittedName>
</protein>
<proteinExistence type="predicted"/>
<dbReference type="AlphaFoldDB" id="A0A1F7Y3W6"/>
<feature type="transmembrane region" description="Helical" evidence="1">
    <location>
        <begin position="61"/>
        <end position="80"/>
    </location>
</feature>
<feature type="transmembrane region" description="Helical" evidence="1">
    <location>
        <begin position="31"/>
        <end position="49"/>
    </location>
</feature>